<feature type="transmembrane region" description="Helical" evidence="1">
    <location>
        <begin position="20"/>
        <end position="41"/>
    </location>
</feature>
<feature type="transmembrane region" description="Helical" evidence="1">
    <location>
        <begin position="219"/>
        <end position="240"/>
    </location>
</feature>
<feature type="transmembrane region" description="Helical" evidence="1">
    <location>
        <begin position="95"/>
        <end position="111"/>
    </location>
</feature>
<feature type="transmembrane region" description="Helical" evidence="1">
    <location>
        <begin position="270"/>
        <end position="289"/>
    </location>
</feature>
<evidence type="ECO:0000313" key="4">
    <source>
        <dbReference type="Proteomes" id="UP000732105"/>
    </source>
</evidence>
<dbReference type="InterPro" id="IPR052529">
    <property type="entry name" value="Bact_Transport_Assoc"/>
</dbReference>
<keyword evidence="4" id="KW-1185">Reference proteome</keyword>
<dbReference type="InterPro" id="IPR007349">
    <property type="entry name" value="DUF418"/>
</dbReference>
<gene>
    <name evidence="3" type="ORF">ELS83_10900</name>
</gene>
<dbReference type="PANTHER" id="PTHR30590:SF2">
    <property type="entry name" value="INNER MEMBRANE PROTEIN"/>
    <property type="match status" value="1"/>
</dbReference>
<keyword evidence="1" id="KW-0472">Membrane</keyword>
<feature type="transmembrane region" description="Helical" evidence="1">
    <location>
        <begin position="337"/>
        <end position="354"/>
    </location>
</feature>
<keyword evidence="1" id="KW-0812">Transmembrane</keyword>
<evidence type="ECO:0000259" key="2">
    <source>
        <dbReference type="Pfam" id="PF04235"/>
    </source>
</evidence>
<dbReference type="Proteomes" id="UP000732105">
    <property type="component" value="Unassembled WGS sequence"/>
</dbReference>
<dbReference type="RefSeq" id="WP_171595616.1">
    <property type="nucleotide sequence ID" value="NZ_RZNH01000016.1"/>
</dbReference>
<dbReference type="EMBL" id="RZNH01000016">
    <property type="protein sequence ID" value="NOU60330.1"/>
    <property type="molecule type" value="Genomic_DNA"/>
</dbReference>
<feature type="domain" description="DUF418" evidence="2">
    <location>
        <begin position="265"/>
        <end position="378"/>
    </location>
</feature>
<evidence type="ECO:0000256" key="1">
    <source>
        <dbReference type="SAM" id="Phobius"/>
    </source>
</evidence>
<protein>
    <submittedName>
        <fullName evidence="3">DUF418 domain-containing protein</fullName>
    </submittedName>
</protein>
<dbReference type="Pfam" id="PF04235">
    <property type="entry name" value="DUF418"/>
    <property type="match status" value="1"/>
</dbReference>
<comment type="caution">
    <text evidence="3">The sequence shown here is derived from an EMBL/GenBank/DDBJ whole genome shotgun (WGS) entry which is preliminary data.</text>
</comment>
<feature type="transmembrane region" description="Helical" evidence="1">
    <location>
        <begin position="61"/>
        <end position="83"/>
    </location>
</feature>
<keyword evidence="1" id="KW-1133">Transmembrane helix</keyword>
<dbReference type="PANTHER" id="PTHR30590">
    <property type="entry name" value="INNER MEMBRANE PROTEIN"/>
    <property type="match status" value="1"/>
</dbReference>
<feature type="transmembrane region" description="Helical" evidence="1">
    <location>
        <begin position="310"/>
        <end position="331"/>
    </location>
</feature>
<accession>A0ABX1WW29</accession>
<sequence>MSHNFYPTVSNHRIELLDVLRGFAIIGILLSNILILSGYIFTPFSDLEKMHLPNLNSKLDLMIGILVRGKFYPIFMILFGAGLYMQFRKSSEQGFLKFFGWRMFVLVLIGLMHQTFWAGDVVTVYALFAFLLIPMRKMKAKTYLILASIMFVLHFISYYFLNAYLPTEHPTERIAQLHLPGVGPNELITSVKNDGIAGLWFITKSQLGFLWTIPRYIRVSPSTVFLFMLGAYLLGTGFFVEKAHKPKYYISFLILGVIGTYLMWSYSYSFSIIGNVFLALFYISVIALIMRSTYGQKFLKKLAPLGRMALTNYIMQSIICILIFYGVGLGYFAELPLYMVIFVAILILQFQILFSKYWLKKFKFGPLEGLWRKLTYGKNFNKQ</sequence>
<evidence type="ECO:0000313" key="3">
    <source>
        <dbReference type="EMBL" id="NOU60330.1"/>
    </source>
</evidence>
<organism evidence="3 4">
    <name type="scientific">Marinifilum caeruleilacunae</name>
    <dbReference type="NCBI Taxonomy" id="2499076"/>
    <lineage>
        <taxon>Bacteria</taxon>
        <taxon>Pseudomonadati</taxon>
        <taxon>Bacteroidota</taxon>
        <taxon>Bacteroidia</taxon>
        <taxon>Marinilabiliales</taxon>
        <taxon>Marinifilaceae</taxon>
    </lineage>
</organism>
<feature type="transmembrane region" description="Helical" evidence="1">
    <location>
        <begin position="142"/>
        <end position="161"/>
    </location>
</feature>
<reference evidence="3 4" key="1">
    <citation type="submission" date="2018-12" db="EMBL/GenBank/DDBJ databases">
        <title>Marinifilum JC070 sp. nov., a marine bacterium isolated from Yongle Blue Hole in the South China Sea.</title>
        <authorList>
            <person name="Fu T."/>
        </authorList>
    </citation>
    <scope>NUCLEOTIDE SEQUENCE [LARGE SCALE GENOMIC DNA]</scope>
    <source>
        <strain evidence="3 4">JC070</strain>
    </source>
</reference>
<feature type="transmembrane region" description="Helical" evidence="1">
    <location>
        <begin position="117"/>
        <end position="135"/>
    </location>
</feature>
<feature type="transmembrane region" description="Helical" evidence="1">
    <location>
        <begin position="247"/>
        <end position="264"/>
    </location>
</feature>
<name>A0ABX1WW29_9BACT</name>
<proteinExistence type="predicted"/>